<dbReference type="PANTHER" id="PTHR11695">
    <property type="entry name" value="ALCOHOL DEHYDROGENASE RELATED"/>
    <property type="match status" value="1"/>
</dbReference>
<dbReference type="EMBL" id="JAGDFL010001844">
    <property type="protein sequence ID" value="KAG7375219.1"/>
    <property type="molecule type" value="Genomic_DNA"/>
</dbReference>
<proteinExistence type="predicted"/>
<gene>
    <name evidence="2" type="ORF">PHYBOEH_003116</name>
</gene>
<dbReference type="PANTHER" id="PTHR11695:SF294">
    <property type="entry name" value="RETICULON-4-INTERACTING PROTEIN 1, MITOCHONDRIAL"/>
    <property type="match status" value="1"/>
</dbReference>
<dbReference type="OrthoDB" id="201656at2759"/>
<dbReference type="SMART" id="SM00829">
    <property type="entry name" value="PKS_ER"/>
    <property type="match status" value="1"/>
</dbReference>
<name>A0A8T1V533_9STRA</name>
<dbReference type="InterPro" id="IPR050700">
    <property type="entry name" value="YIM1/Zinc_Alcohol_DH_Fams"/>
</dbReference>
<dbReference type="GO" id="GO:0016491">
    <property type="term" value="F:oxidoreductase activity"/>
    <property type="evidence" value="ECO:0007669"/>
    <property type="project" value="InterPro"/>
</dbReference>
<organism evidence="2 3">
    <name type="scientific">Phytophthora boehmeriae</name>
    <dbReference type="NCBI Taxonomy" id="109152"/>
    <lineage>
        <taxon>Eukaryota</taxon>
        <taxon>Sar</taxon>
        <taxon>Stramenopiles</taxon>
        <taxon>Oomycota</taxon>
        <taxon>Peronosporomycetes</taxon>
        <taxon>Peronosporales</taxon>
        <taxon>Peronosporaceae</taxon>
        <taxon>Phytophthora</taxon>
    </lineage>
</organism>
<reference evidence="2" key="1">
    <citation type="submission" date="2021-02" db="EMBL/GenBank/DDBJ databases">
        <authorList>
            <person name="Palmer J.M."/>
        </authorList>
    </citation>
    <scope>NUCLEOTIDE SEQUENCE</scope>
    <source>
        <strain evidence="2">SCRP23</strain>
    </source>
</reference>
<protein>
    <recommendedName>
        <fullName evidence="1">Enoyl reductase (ER) domain-containing protein</fullName>
    </recommendedName>
</protein>
<dbReference type="InterPro" id="IPR013154">
    <property type="entry name" value="ADH-like_N"/>
</dbReference>
<dbReference type="Proteomes" id="UP000693981">
    <property type="component" value="Unassembled WGS sequence"/>
</dbReference>
<evidence type="ECO:0000313" key="2">
    <source>
        <dbReference type="EMBL" id="KAG7375219.1"/>
    </source>
</evidence>
<accession>A0A8T1V533</accession>
<dbReference type="CDD" id="cd08267">
    <property type="entry name" value="MDR1"/>
    <property type="match status" value="1"/>
</dbReference>
<dbReference type="InterPro" id="IPR020843">
    <property type="entry name" value="ER"/>
</dbReference>
<dbReference type="AlphaFoldDB" id="A0A8T1V533"/>
<evidence type="ECO:0000313" key="3">
    <source>
        <dbReference type="Proteomes" id="UP000693981"/>
    </source>
</evidence>
<dbReference type="Pfam" id="PF08240">
    <property type="entry name" value="ADH_N"/>
    <property type="match status" value="1"/>
</dbReference>
<sequence>MSTIPSTFKVYQYEHYGEDPIKEIKFNPNAEQKPLRAGEVRVKIYSASLNPIDYKLITYGPVLLSTKPTPESPFRLGFDLAGKVVELGSDVKDYKIGDEVYAMPWLDAIGSFGEYLNVDTKFLAHKPKNMTFNEAAGVPMAAQTSWQVMHKYGKLQKGQRVLIIGGSSGTGIYGIQIAKAAGAEVIATCSHRNVELVKSLGADQVIDYTTQKWSDVLSEHSVDLIYDCGYEAASWNDEAQKILKEKTGIFVTILTVDKPIESPIGATLHQIFNAPCTEYLTEITKLIEAGKIKTVIDSVHPLENVVDAVKICMSHRAKGKIIIEVVKQ</sequence>
<feature type="domain" description="Enoyl reductase (ER)" evidence="1">
    <location>
        <begin position="19"/>
        <end position="323"/>
    </location>
</feature>
<keyword evidence="3" id="KW-1185">Reference proteome</keyword>
<evidence type="ECO:0000259" key="1">
    <source>
        <dbReference type="SMART" id="SM00829"/>
    </source>
</evidence>
<dbReference type="Pfam" id="PF13602">
    <property type="entry name" value="ADH_zinc_N_2"/>
    <property type="match status" value="1"/>
</dbReference>
<comment type="caution">
    <text evidence="2">The sequence shown here is derived from an EMBL/GenBank/DDBJ whole genome shotgun (WGS) entry which is preliminary data.</text>
</comment>